<sequence>MINEWISLEIDDQRFEVHVIRKVGAEAYSVESHPNHKTEDYVVVSLEFIGDASKSMDALSGNQQSLESLHHVSWNGVSGDYGDDTNVIINGGICIDGVFNSEAELSSAVKGPKYVCWYDMVTEWYLEAAYGLTSLDPMILEAECAIKDADNRRITRPRTESDGLGEADDTQSSNSCPYPPGFGPCDETIKGQTSPEFVSETPRGVGDLGWHTDIELVVPPPHEEHRLSKERQRDPIPKVADVRFEKEIEAGAFPNAKHVLWIDRDELETLVMKSVEVVGDEGLKDAIGTQSLAGEDAGSVSVETDSIEVESGETLYLINKEVDVGDWNDLDIDMAAQEQGAAATNSEFKIGDHNCHSVPTDDDLILKSLGRTKK</sequence>
<dbReference type="EMBL" id="JASCZI010090748">
    <property type="protein sequence ID" value="MED6145996.1"/>
    <property type="molecule type" value="Genomic_DNA"/>
</dbReference>
<protein>
    <submittedName>
        <fullName evidence="2">Uncharacterized protein</fullName>
    </submittedName>
</protein>
<proteinExistence type="predicted"/>
<feature type="compositionally biased region" description="Basic and acidic residues" evidence="1">
    <location>
        <begin position="151"/>
        <end position="161"/>
    </location>
</feature>
<evidence type="ECO:0000313" key="2">
    <source>
        <dbReference type="EMBL" id="MED6145996.1"/>
    </source>
</evidence>
<feature type="region of interest" description="Disordered" evidence="1">
    <location>
        <begin position="151"/>
        <end position="204"/>
    </location>
</feature>
<evidence type="ECO:0000256" key="1">
    <source>
        <dbReference type="SAM" id="MobiDB-lite"/>
    </source>
</evidence>
<evidence type="ECO:0000313" key="3">
    <source>
        <dbReference type="Proteomes" id="UP001341840"/>
    </source>
</evidence>
<comment type="caution">
    <text evidence="2">The sequence shown here is derived from an EMBL/GenBank/DDBJ whole genome shotgun (WGS) entry which is preliminary data.</text>
</comment>
<dbReference type="Proteomes" id="UP001341840">
    <property type="component" value="Unassembled WGS sequence"/>
</dbReference>
<organism evidence="2 3">
    <name type="scientific">Stylosanthes scabra</name>
    <dbReference type="NCBI Taxonomy" id="79078"/>
    <lineage>
        <taxon>Eukaryota</taxon>
        <taxon>Viridiplantae</taxon>
        <taxon>Streptophyta</taxon>
        <taxon>Embryophyta</taxon>
        <taxon>Tracheophyta</taxon>
        <taxon>Spermatophyta</taxon>
        <taxon>Magnoliopsida</taxon>
        <taxon>eudicotyledons</taxon>
        <taxon>Gunneridae</taxon>
        <taxon>Pentapetalae</taxon>
        <taxon>rosids</taxon>
        <taxon>fabids</taxon>
        <taxon>Fabales</taxon>
        <taxon>Fabaceae</taxon>
        <taxon>Papilionoideae</taxon>
        <taxon>50 kb inversion clade</taxon>
        <taxon>dalbergioids sensu lato</taxon>
        <taxon>Dalbergieae</taxon>
        <taxon>Pterocarpus clade</taxon>
        <taxon>Stylosanthes</taxon>
    </lineage>
</organism>
<accession>A0ABU6TBB9</accession>
<gene>
    <name evidence="2" type="ORF">PIB30_030455</name>
</gene>
<keyword evidence="3" id="KW-1185">Reference proteome</keyword>
<name>A0ABU6TBB9_9FABA</name>
<reference evidence="2 3" key="1">
    <citation type="journal article" date="2023" name="Plants (Basel)">
        <title>Bridging the Gap: Combining Genomics and Transcriptomics Approaches to Understand Stylosanthes scabra, an Orphan Legume from the Brazilian Caatinga.</title>
        <authorList>
            <person name="Ferreira-Neto J.R.C."/>
            <person name="da Silva M.D."/>
            <person name="Binneck E."/>
            <person name="de Melo N.F."/>
            <person name="da Silva R.H."/>
            <person name="de Melo A.L.T.M."/>
            <person name="Pandolfi V."/>
            <person name="Bustamante F.O."/>
            <person name="Brasileiro-Vidal A.C."/>
            <person name="Benko-Iseppon A.M."/>
        </authorList>
    </citation>
    <scope>NUCLEOTIDE SEQUENCE [LARGE SCALE GENOMIC DNA]</scope>
    <source>
        <tissue evidence="2">Leaves</tissue>
    </source>
</reference>